<accession>A0A061S6D0</accession>
<dbReference type="AlphaFoldDB" id="A0A061S6D0"/>
<dbReference type="InterPro" id="IPR008406">
    <property type="entry name" value="DRM/ARP"/>
</dbReference>
<comment type="similarity">
    <text evidence="1">Belongs to the DRM1/ARP family.</text>
</comment>
<sequence length="168" mass="19027">LANRRNKNPSSSNSKSFSADENIDTDRSKSVTRVFQLPAFKMIRNLSPSATEQYDSWTHELETILRTHKRLEKSQLVWFAAAVHQHTDSNVWQSVFNPGRNMSVKQNTASYYDNPGESRATTWDQVLRADQAKRGALAHPEKDFPEFAVERLHPELNVSKSGGDSGHS</sequence>
<protein>
    <submittedName>
        <fullName evidence="3">Uncharacterized protein</fullName>
    </submittedName>
</protein>
<dbReference type="Pfam" id="PF05564">
    <property type="entry name" value="Auxin_repressed"/>
    <property type="match status" value="1"/>
</dbReference>
<reference evidence="3" key="1">
    <citation type="submission" date="2014-05" db="EMBL/GenBank/DDBJ databases">
        <title>The transcriptome of the halophilic microalga Tetraselmis sp. GSL018 isolated from the Great Salt Lake, Utah.</title>
        <authorList>
            <person name="Jinkerson R.E."/>
            <person name="D'Adamo S."/>
            <person name="Posewitz M.C."/>
        </authorList>
    </citation>
    <scope>NUCLEOTIDE SEQUENCE</scope>
    <source>
        <strain evidence="3">GSL018</strain>
    </source>
</reference>
<evidence type="ECO:0000256" key="1">
    <source>
        <dbReference type="ARBA" id="ARBA00010502"/>
    </source>
</evidence>
<feature type="region of interest" description="Disordered" evidence="2">
    <location>
        <begin position="1"/>
        <end position="23"/>
    </location>
</feature>
<organism evidence="3">
    <name type="scientific">Tetraselmis sp. GSL018</name>
    <dbReference type="NCBI Taxonomy" id="582737"/>
    <lineage>
        <taxon>Eukaryota</taxon>
        <taxon>Viridiplantae</taxon>
        <taxon>Chlorophyta</taxon>
        <taxon>core chlorophytes</taxon>
        <taxon>Chlorodendrophyceae</taxon>
        <taxon>Chlorodendrales</taxon>
        <taxon>Chlorodendraceae</taxon>
        <taxon>Tetraselmis</taxon>
    </lineage>
</organism>
<proteinExistence type="inferred from homology"/>
<gene>
    <name evidence="3" type="ORF">TSPGSL018_15096</name>
</gene>
<evidence type="ECO:0000313" key="3">
    <source>
        <dbReference type="EMBL" id="JAC78450.1"/>
    </source>
</evidence>
<name>A0A061S6D0_9CHLO</name>
<feature type="non-terminal residue" evidence="3">
    <location>
        <position position="1"/>
    </location>
</feature>
<dbReference type="EMBL" id="GBEZ01006979">
    <property type="protein sequence ID" value="JAC78450.1"/>
    <property type="molecule type" value="Transcribed_RNA"/>
</dbReference>
<feature type="compositionally biased region" description="Low complexity" evidence="2">
    <location>
        <begin position="8"/>
        <end position="17"/>
    </location>
</feature>
<evidence type="ECO:0000256" key="2">
    <source>
        <dbReference type="SAM" id="MobiDB-lite"/>
    </source>
</evidence>